<feature type="chain" id="PRO_5043680115" evidence="2">
    <location>
        <begin position="21"/>
        <end position="212"/>
    </location>
</feature>
<proteinExistence type="predicted"/>
<evidence type="ECO:0000313" key="3">
    <source>
        <dbReference type="EMBL" id="KAE8256334.1"/>
    </source>
</evidence>
<keyword evidence="2" id="KW-0732">Signal</keyword>
<dbReference type="EMBL" id="LWDF02000135">
    <property type="protein sequence ID" value="KAE8256334.1"/>
    <property type="molecule type" value="Genomic_DNA"/>
</dbReference>
<feature type="compositionally biased region" description="Acidic residues" evidence="1">
    <location>
        <begin position="55"/>
        <end position="68"/>
    </location>
</feature>
<dbReference type="PROSITE" id="PS51257">
    <property type="entry name" value="PROKAR_LIPOPROTEIN"/>
    <property type="match status" value="1"/>
</dbReference>
<reference evidence="3" key="2">
    <citation type="journal article" date="2019" name="IMA Fungus">
        <title>Genome sequencing and comparison of five Tilletia species to identify candidate genes for the detection of regulated species infecting wheat.</title>
        <authorList>
            <person name="Nguyen H.D.T."/>
            <person name="Sultana T."/>
            <person name="Kesanakurti P."/>
            <person name="Hambleton S."/>
        </authorList>
    </citation>
    <scope>NUCLEOTIDE SEQUENCE</scope>
    <source>
        <strain evidence="3">DAOMC 236416</strain>
    </source>
</reference>
<protein>
    <submittedName>
        <fullName evidence="3">Uncharacterized protein</fullName>
    </submittedName>
</protein>
<dbReference type="Proteomes" id="UP000077521">
    <property type="component" value="Unassembled WGS sequence"/>
</dbReference>
<dbReference type="AlphaFoldDB" id="A0A177TAQ2"/>
<sequence length="212" mass="22241">MKISTVLAATAIMATTVACAAVPPQITAAPAVKRIYRPRPAKALLNVAAGKKRDDDDDGSYDDDDSNDDNSGSYDSGDNRFDGQSSYTYRSNGKVYTVTMSDGSSDDRGNHNYLTDDLLDMLPEATDTDTLASLSRVYASITADPSLSQWLNVPSVSRAIVSASRAANENGKIRHGDGNPFDERSGALSRASPMAGLALVVAAGAGAVFALL</sequence>
<organism evidence="3 4">
    <name type="scientific">Tilletia indica</name>
    <dbReference type="NCBI Taxonomy" id="43049"/>
    <lineage>
        <taxon>Eukaryota</taxon>
        <taxon>Fungi</taxon>
        <taxon>Dikarya</taxon>
        <taxon>Basidiomycota</taxon>
        <taxon>Ustilaginomycotina</taxon>
        <taxon>Exobasidiomycetes</taxon>
        <taxon>Tilletiales</taxon>
        <taxon>Tilletiaceae</taxon>
        <taxon>Tilletia</taxon>
    </lineage>
</organism>
<reference evidence="3" key="1">
    <citation type="submission" date="2016-04" db="EMBL/GenBank/DDBJ databases">
        <authorList>
            <person name="Nguyen H.D."/>
            <person name="Samba Siva P."/>
            <person name="Cullis J."/>
            <person name="Levesque C.A."/>
            <person name="Hambleton S."/>
        </authorList>
    </citation>
    <scope>NUCLEOTIDE SEQUENCE</scope>
    <source>
        <strain evidence="3">DAOMC 236416</strain>
    </source>
</reference>
<evidence type="ECO:0000313" key="4">
    <source>
        <dbReference type="Proteomes" id="UP000077521"/>
    </source>
</evidence>
<keyword evidence="4" id="KW-1185">Reference proteome</keyword>
<gene>
    <name evidence="3" type="ORF">A4X13_0g2709</name>
</gene>
<feature type="signal peptide" evidence="2">
    <location>
        <begin position="1"/>
        <end position="20"/>
    </location>
</feature>
<accession>A0A177TAQ2</accession>
<feature type="region of interest" description="Disordered" evidence="1">
    <location>
        <begin position="47"/>
        <end position="88"/>
    </location>
</feature>
<evidence type="ECO:0000256" key="1">
    <source>
        <dbReference type="SAM" id="MobiDB-lite"/>
    </source>
</evidence>
<name>A0A177TAQ2_9BASI</name>
<comment type="caution">
    <text evidence="3">The sequence shown here is derived from an EMBL/GenBank/DDBJ whole genome shotgun (WGS) entry which is preliminary data.</text>
</comment>
<evidence type="ECO:0000256" key="2">
    <source>
        <dbReference type="SAM" id="SignalP"/>
    </source>
</evidence>